<dbReference type="Proteomes" id="UP000549394">
    <property type="component" value="Unassembled WGS sequence"/>
</dbReference>
<evidence type="ECO:0000256" key="1">
    <source>
        <dbReference type="SAM" id="SignalP"/>
    </source>
</evidence>
<evidence type="ECO:0000313" key="3">
    <source>
        <dbReference type="Proteomes" id="UP000549394"/>
    </source>
</evidence>
<keyword evidence="1" id="KW-0732">Signal</keyword>
<dbReference type="EMBL" id="CAJFCJ010000006">
    <property type="protein sequence ID" value="CAD5116086.1"/>
    <property type="molecule type" value="Genomic_DNA"/>
</dbReference>
<sequence length="135" mass="14766">MAAKFICIAVIFLICVQYGYFAAISGSGSGEEDTPFEIPECTDENAAICHLSGCTKVFRKHCFGSIYDAVKTNLKSFLTENDLDANQLKTLANQLRLEATVCPSKSLLRELFEGLCAARKEGLLPAELQKCSCPF</sequence>
<protein>
    <submittedName>
        <fullName evidence="2">DgyrCDS5014</fullName>
    </submittedName>
</protein>
<accession>A0A7I8VKW5</accession>
<name>A0A7I8VKW5_9ANNE</name>
<feature type="signal peptide" evidence="1">
    <location>
        <begin position="1"/>
        <end position="21"/>
    </location>
</feature>
<keyword evidence="3" id="KW-1185">Reference proteome</keyword>
<feature type="chain" id="PRO_5029651600" evidence="1">
    <location>
        <begin position="22"/>
        <end position="135"/>
    </location>
</feature>
<dbReference type="AlphaFoldDB" id="A0A7I8VKW5"/>
<comment type="caution">
    <text evidence="2">The sequence shown here is derived from an EMBL/GenBank/DDBJ whole genome shotgun (WGS) entry which is preliminary data.</text>
</comment>
<proteinExistence type="predicted"/>
<evidence type="ECO:0000313" key="2">
    <source>
        <dbReference type="EMBL" id="CAD5116086.1"/>
    </source>
</evidence>
<gene>
    <name evidence="2" type="ORF">DGYR_LOCUS4745</name>
</gene>
<organism evidence="2 3">
    <name type="scientific">Dimorphilus gyrociliatus</name>
    <dbReference type="NCBI Taxonomy" id="2664684"/>
    <lineage>
        <taxon>Eukaryota</taxon>
        <taxon>Metazoa</taxon>
        <taxon>Spiralia</taxon>
        <taxon>Lophotrochozoa</taxon>
        <taxon>Annelida</taxon>
        <taxon>Polychaeta</taxon>
        <taxon>Polychaeta incertae sedis</taxon>
        <taxon>Dinophilidae</taxon>
        <taxon>Dimorphilus</taxon>
    </lineage>
</organism>
<reference evidence="2 3" key="1">
    <citation type="submission" date="2020-08" db="EMBL/GenBank/DDBJ databases">
        <authorList>
            <person name="Hejnol A."/>
        </authorList>
    </citation>
    <scope>NUCLEOTIDE SEQUENCE [LARGE SCALE GENOMIC DNA]</scope>
</reference>